<reference evidence="1" key="1">
    <citation type="journal article" date="2014" name="Front. Microbiol.">
        <title>High frequency of phylogenetically diverse reductive dehalogenase-homologous genes in deep subseafloor sedimentary metagenomes.</title>
        <authorList>
            <person name="Kawai M."/>
            <person name="Futagami T."/>
            <person name="Toyoda A."/>
            <person name="Takaki Y."/>
            <person name="Nishi S."/>
            <person name="Hori S."/>
            <person name="Arai W."/>
            <person name="Tsubouchi T."/>
            <person name="Morono Y."/>
            <person name="Uchiyama I."/>
            <person name="Ito T."/>
            <person name="Fujiyama A."/>
            <person name="Inagaki F."/>
            <person name="Takami H."/>
        </authorList>
    </citation>
    <scope>NUCLEOTIDE SEQUENCE</scope>
    <source>
        <strain evidence="1">Expedition CK06-06</strain>
    </source>
</reference>
<protein>
    <submittedName>
        <fullName evidence="1">Uncharacterized protein</fullName>
    </submittedName>
</protein>
<organism evidence="1">
    <name type="scientific">marine sediment metagenome</name>
    <dbReference type="NCBI Taxonomy" id="412755"/>
    <lineage>
        <taxon>unclassified sequences</taxon>
        <taxon>metagenomes</taxon>
        <taxon>ecological metagenomes</taxon>
    </lineage>
</organism>
<feature type="non-terminal residue" evidence="1">
    <location>
        <position position="1"/>
    </location>
</feature>
<dbReference type="AlphaFoldDB" id="X1BP87"/>
<evidence type="ECO:0000313" key="1">
    <source>
        <dbReference type="EMBL" id="GAG97724.1"/>
    </source>
</evidence>
<dbReference type="EMBL" id="BART01019909">
    <property type="protein sequence ID" value="GAG97724.1"/>
    <property type="molecule type" value="Genomic_DNA"/>
</dbReference>
<proteinExistence type="predicted"/>
<gene>
    <name evidence="1" type="ORF">S01H4_37116</name>
</gene>
<accession>X1BP87</accession>
<name>X1BP87_9ZZZZ</name>
<comment type="caution">
    <text evidence="1">The sequence shown here is derived from an EMBL/GenBank/DDBJ whole genome shotgun (WGS) entry which is preliminary data.</text>
</comment>
<sequence>GEFYMRIYPGTSIRYRVDLSQVPKGSYRALVVADCGGEDIFGVTYTLELEE</sequence>